<keyword evidence="1" id="KW-0472">Membrane</keyword>
<name>A0A2P2FLX5_AMYLU</name>
<keyword evidence="3" id="KW-1185">Reference proteome</keyword>
<dbReference type="AlphaFoldDB" id="A0A2P2FLX5"/>
<sequence>MVLRRDRRVLQKIEEDLTASDPDLVAAFDQVKPPASLQAWWVVLVVADVTAILMIMVGLFSDSGLVFLGGVAAASALVWTHNTFRTKPAHSADRSGSEP</sequence>
<dbReference type="Proteomes" id="UP000256220">
    <property type="component" value="Unassembled WGS sequence"/>
</dbReference>
<evidence type="ECO:0000313" key="2">
    <source>
        <dbReference type="EMBL" id="KFU77728.1"/>
    </source>
</evidence>
<dbReference type="InterPro" id="IPR021401">
    <property type="entry name" value="DUF3040"/>
</dbReference>
<feature type="transmembrane region" description="Helical" evidence="1">
    <location>
        <begin position="39"/>
        <end position="59"/>
    </location>
</feature>
<gene>
    <name evidence="2" type="ORF">BB31_29105</name>
</gene>
<accession>A0A2P2FLX5</accession>
<comment type="caution">
    <text evidence="2">The sequence shown here is derived from an EMBL/GenBank/DDBJ whole genome shotgun (WGS) entry which is preliminary data.</text>
</comment>
<keyword evidence="1" id="KW-1133">Transmembrane helix</keyword>
<feature type="transmembrane region" description="Helical" evidence="1">
    <location>
        <begin position="65"/>
        <end position="84"/>
    </location>
</feature>
<organism evidence="2 3">
    <name type="scientific">Amycolatopsis lurida NRRL 2430</name>
    <dbReference type="NCBI Taxonomy" id="1460371"/>
    <lineage>
        <taxon>Bacteria</taxon>
        <taxon>Bacillati</taxon>
        <taxon>Actinomycetota</taxon>
        <taxon>Actinomycetes</taxon>
        <taxon>Pseudonocardiales</taxon>
        <taxon>Pseudonocardiaceae</taxon>
        <taxon>Amycolatopsis</taxon>
    </lineage>
</organism>
<evidence type="ECO:0008006" key="4">
    <source>
        <dbReference type="Google" id="ProtNLM"/>
    </source>
</evidence>
<dbReference type="Pfam" id="PF11239">
    <property type="entry name" value="DUF3040"/>
    <property type="match status" value="1"/>
</dbReference>
<protein>
    <recommendedName>
        <fullName evidence="4">DUF3040 domain-containing protein</fullName>
    </recommendedName>
</protein>
<evidence type="ECO:0000256" key="1">
    <source>
        <dbReference type="SAM" id="Phobius"/>
    </source>
</evidence>
<reference evidence="2 3" key="1">
    <citation type="journal article" date="2014" name="Genome Announc.">
        <title>Draft Genome Sequence of Amycolatopsis lurida NRRL 2430, Producer of the Glycopeptide Family Antibiotic Ristocetin.</title>
        <authorList>
            <person name="Kwun M.J."/>
            <person name="Hong H.J."/>
        </authorList>
    </citation>
    <scope>NUCLEOTIDE SEQUENCE [LARGE SCALE GENOMIC DNA]</scope>
    <source>
        <strain evidence="2 3">NRRL 2430</strain>
    </source>
</reference>
<keyword evidence="1" id="KW-0812">Transmembrane</keyword>
<evidence type="ECO:0000313" key="3">
    <source>
        <dbReference type="Proteomes" id="UP000256220"/>
    </source>
</evidence>
<dbReference type="EMBL" id="JFBM01000030">
    <property type="protein sequence ID" value="KFU77728.1"/>
    <property type="molecule type" value="Genomic_DNA"/>
</dbReference>
<proteinExistence type="predicted"/>